<feature type="signal peptide" evidence="2">
    <location>
        <begin position="1"/>
        <end position="27"/>
    </location>
</feature>
<evidence type="ECO:0000313" key="4">
    <source>
        <dbReference type="Proteomes" id="UP001596523"/>
    </source>
</evidence>
<comment type="caution">
    <text evidence="3">The sequence shown here is derived from an EMBL/GenBank/DDBJ whole genome shotgun (WGS) entry which is preliminary data.</text>
</comment>
<feature type="compositionally biased region" description="Pro residues" evidence="1">
    <location>
        <begin position="275"/>
        <end position="284"/>
    </location>
</feature>
<sequence length="284" mass="29872">MLPKKALTAALSVTLCGTLAVIPAASAAPKEPAPTSAGVPSPPPTLPPLPSLTSPSPQPPGQPQPQFPSQPPAQPQAQPPSGLTHDEDPHRDRERMARQWKMMGRSGAATGNSADLVGSVIGGEKDPKELDKGVAEANKSLDNLMAIAPGGSLARAKAAGRDVKLSVRLLKEDHLKLAEQAKKNDVAGWMMTAAFMIMHFGWLSVDICFALGLNVAQSFIPFKLPEFKLPEPPQDPRKTPSSQNSQTQPQQPRQPQQPQPMATPSAPPQAATPSPSAPPAPFAP</sequence>
<keyword evidence="4" id="KW-1185">Reference proteome</keyword>
<feature type="chain" id="PRO_5047226200" description="DUF1707 domain-containing protein" evidence="2">
    <location>
        <begin position="28"/>
        <end position="284"/>
    </location>
</feature>
<protein>
    <recommendedName>
        <fullName evidence="5">DUF1707 domain-containing protein</fullName>
    </recommendedName>
</protein>
<feature type="region of interest" description="Disordered" evidence="1">
    <location>
        <begin position="26"/>
        <end position="128"/>
    </location>
</feature>
<feature type="compositionally biased region" description="Low complexity" evidence="1">
    <location>
        <begin position="26"/>
        <end position="37"/>
    </location>
</feature>
<evidence type="ECO:0000256" key="2">
    <source>
        <dbReference type="SAM" id="SignalP"/>
    </source>
</evidence>
<feature type="compositionally biased region" description="Pro residues" evidence="1">
    <location>
        <begin position="40"/>
        <end position="78"/>
    </location>
</feature>
<dbReference type="Proteomes" id="UP001596523">
    <property type="component" value="Unassembled WGS sequence"/>
</dbReference>
<keyword evidence="2" id="KW-0732">Signal</keyword>
<evidence type="ECO:0000313" key="3">
    <source>
        <dbReference type="EMBL" id="MFC7305170.1"/>
    </source>
</evidence>
<dbReference type="RefSeq" id="WP_381830321.1">
    <property type="nucleotide sequence ID" value="NZ_JBHTCF010000004.1"/>
</dbReference>
<gene>
    <name evidence="3" type="ORF">ACFQVC_13175</name>
</gene>
<feature type="compositionally biased region" description="Basic and acidic residues" evidence="1">
    <location>
        <begin position="227"/>
        <end position="238"/>
    </location>
</feature>
<reference evidence="4" key="1">
    <citation type="journal article" date="2019" name="Int. J. Syst. Evol. Microbiol.">
        <title>The Global Catalogue of Microorganisms (GCM) 10K type strain sequencing project: providing services to taxonomists for standard genome sequencing and annotation.</title>
        <authorList>
            <consortium name="The Broad Institute Genomics Platform"/>
            <consortium name="The Broad Institute Genome Sequencing Center for Infectious Disease"/>
            <person name="Wu L."/>
            <person name="Ma J."/>
        </authorList>
    </citation>
    <scope>NUCLEOTIDE SEQUENCE [LARGE SCALE GENOMIC DNA]</scope>
    <source>
        <strain evidence="4">SYNS20</strain>
    </source>
</reference>
<dbReference type="EMBL" id="JBHTCF010000004">
    <property type="protein sequence ID" value="MFC7305170.1"/>
    <property type="molecule type" value="Genomic_DNA"/>
</dbReference>
<feature type="compositionally biased region" description="Basic and acidic residues" evidence="1">
    <location>
        <begin position="84"/>
        <end position="97"/>
    </location>
</feature>
<evidence type="ECO:0000256" key="1">
    <source>
        <dbReference type="SAM" id="MobiDB-lite"/>
    </source>
</evidence>
<name>A0ABW2JI98_9ACTN</name>
<organism evidence="3 4">
    <name type="scientific">Streptomyces monticola</name>
    <dbReference type="NCBI Taxonomy" id="2666263"/>
    <lineage>
        <taxon>Bacteria</taxon>
        <taxon>Bacillati</taxon>
        <taxon>Actinomycetota</taxon>
        <taxon>Actinomycetes</taxon>
        <taxon>Kitasatosporales</taxon>
        <taxon>Streptomycetaceae</taxon>
        <taxon>Streptomyces</taxon>
    </lineage>
</organism>
<feature type="compositionally biased region" description="Low complexity" evidence="1">
    <location>
        <begin position="239"/>
        <end position="274"/>
    </location>
</feature>
<accession>A0ABW2JI98</accession>
<dbReference type="PRINTS" id="PR01217">
    <property type="entry name" value="PRICHEXTENSN"/>
</dbReference>
<proteinExistence type="predicted"/>
<feature type="region of interest" description="Disordered" evidence="1">
    <location>
        <begin position="227"/>
        <end position="284"/>
    </location>
</feature>
<evidence type="ECO:0008006" key="5">
    <source>
        <dbReference type="Google" id="ProtNLM"/>
    </source>
</evidence>